<keyword evidence="2" id="KW-0732">Signal</keyword>
<evidence type="ECO:0000313" key="3">
    <source>
        <dbReference type="EMBL" id="GIQ91260.1"/>
    </source>
</evidence>
<sequence>MGRHQLWPSILALSIYFLCACVYPASPALETQWYRIRGVDTDAIPSLDPGLQSVASVPFMVWLERMLAWCLSLLDVRSEGAASDTVPYPTMPQMLIMRLVSVMGVVYLGVGAQSLLRVR</sequence>
<organism evidence="3 4">
    <name type="scientific">Kipferlia bialata</name>
    <dbReference type="NCBI Taxonomy" id="797122"/>
    <lineage>
        <taxon>Eukaryota</taxon>
        <taxon>Metamonada</taxon>
        <taxon>Carpediemonas-like organisms</taxon>
        <taxon>Kipferlia</taxon>
    </lineage>
</organism>
<protein>
    <submittedName>
        <fullName evidence="3">Uncharacterized protein</fullName>
    </submittedName>
</protein>
<keyword evidence="1" id="KW-0472">Membrane</keyword>
<feature type="transmembrane region" description="Helical" evidence="1">
    <location>
        <begin position="95"/>
        <end position="116"/>
    </location>
</feature>
<comment type="caution">
    <text evidence="3">The sequence shown here is derived from an EMBL/GenBank/DDBJ whole genome shotgun (WGS) entry which is preliminary data.</text>
</comment>
<dbReference type="Proteomes" id="UP000265618">
    <property type="component" value="Unassembled WGS sequence"/>
</dbReference>
<feature type="chain" id="PRO_5039904433" evidence="2">
    <location>
        <begin position="21"/>
        <end position="119"/>
    </location>
</feature>
<evidence type="ECO:0000256" key="2">
    <source>
        <dbReference type="SAM" id="SignalP"/>
    </source>
</evidence>
<proteinExistence type="predicted"/>
<keyword evidence="1" id="KW-1133">Transmembrane helix</keyword>
<dbReference type="AlphaFoldDB" id="A0A9K3GQT6"/>
<feature type="signal peptide" evidence="2">
    <location>
        <begin position="1"/>
        <end position="20"/>
    </location>
</feature>
<accession>A0A9K3GQT6</accession>
<dbReference type="EMBL" id="BDIP01007412">
    <property type="protein sequence ID" value="GIQ91260.1"/>
    <property type="molecule type" value="Genomic_DNA"/>
</dbReference>
<evidence type="ECO:0000313" key="4">
    <source>
        <dbReference type="Proteomes" id="UP000265618"/>
    </source>
</evidence>
<dbReference type="PROSITE" id="PS51257">
    <property type="entry name" value="PROKAR_LIPOPROTEIN"/>
    <property type="match status" value="1"/>
</dbReference>
<keyword evidence="4" id="KW-1185">Reference proteome</keyword>
<name>A0A9K3GQT6_9EUKA</name>
<reference evidence="3 4" key="1">
    <citation type="journal article" date="2018" name="PLoS ONE">
        <title>The draft genome of Kipferlia bialata reveals reductive genome evolution in fornicate parasites.</title>
        <authorList>
            <person name="Tanifuji G."/>
            <person name="Takabayashi S."/>
            <person name="Kume K."/>
            <person name="Takagi M."/>
            <person name="Nakayama T."/>
            <person name="Kamikawa R."/>
            <person name="Inagaki Y."/>
            <person name="Hashimoto T."/>
        </authorList>
    </citation>
    <scope>NUCLEOTIDE SEQUENCE [LARGE SCALE GENOMIC DNA]</scope>
    <source>
        <strain evidence="3">NY0173</strain>
    </source>
</reference>
<evidence type="ECO:0000256" key="1">
    <source>
        <dbReference type="SAM" id="Phobius"/>
    </source>
</evidence>
<keyword evidence="1" id="KW-0812">Transmembrane</keyword>
<gene>
    <name evidence="3" type="ORF">KIPB_014430</name>
</gene>